<dbReference type="EMBL" id="VMBG01000002">
    <property type="protein sequence ID" value="TSJ76830.1"/>
    <property type="molecule type" value="Genomic_DNA"/>
</dbReference>
<reference evidence="2 3" key="1">
    <citation type="submission" date="2019-07" db="EMBL/GenBank/DDBJ databases">
        <title>Description of 53C-WASEF.</title>
        <authorList>
            <person name="Pitt A."/>
            <person name="Hahn M.W."/>
        </authorList>
    </citation>
    <scope>NUCLEOTIDE SEQUENCE [LARGE SCALE GENOMIC DNA]</scope>
    <source>
        <strain evidence="2 3">53C-WASEF</strain>
    </source>
</reference>
<evidence type="ECO:0000313" key="2">
    <source>
        <dbReference type="EMBL" id="TSJ76830.1"/>
    </source>
</evidence>
<dbReference type="RefSeq" id="WP_144230637.1">
    <property type="nucleotide sequence ID" value="NZ_CBCRVV010000017.1"/>
</dbReference>
<dbReference type="OrthoDB" id="200209at2"/>
<gene>
    <name evidence="2" type="ORF">FPL22_11965</name>
</gene>
<evidence type="ECO:0000256" key="1">
    <source>
        <dbReference type="SAM" id="SignalP"/>
    </source>
</evidence>
<evidence type="ECO:0000313" key="3">
    <source>
        <dbReference type="Proteomes" id="UP000315648"/>
    </source>
</evidence>
<organism evidence="2 3">
    <name type="scientific">Rariglobus hedericola</name>
    <dbReference type="NCBI Taxonomy" id="2597822"/>
    <lineage>
        <taxon>Bacteria</taxon>
        <taxon>Pseudomonadati</taxon>
        <taxon>Verrucomicrobiota</taxon>
        <taxon>Opitutia</taxon>
        <taxon>Opitutales</taxon>
        <taxon>Opitutaceae</taxon>
        <taxon>Rariglobus</taxon>
    </lineage>
</organism>
<proteinExistence type="predicted"/>
<name>A0A556QJK9_9BACT</name>
<dbReference type="Proteomes" id="UP000315648">
    <property type="component" value="Unassembled WGS sequence"/>
</dbReference>
<dbReference type="Gene3D" id="1.10.620.20">
    <property type="entry name" value="Ribonucleotide Reductase, subunit A"/>
    <property type="match status" value="1"/>
</dbReference>
<accession>A0A556QJK9</accession>
<keyword evidence="3" id="KW-1185">Reference proteome</keyword>
<protein>
    <recommendedName>
        <fullName evidence="4">YHS domain-containing protein</fullName>
    </recommendedName>
</protein>
<evidence type="ECO:0008006" key="4">
    <source>
        <dbReference type="Google" id="ProtNLM"/>
    </source>
</evidence>
<sequence>MIRIPLLILFILSISVSAAHAADAPVKPYPLKTCIVTDNDLGSMGDEQRTVYEGQEIKFCCKPCEARFLRKPAKYLEKLTPAPAR</sequence>
<feature type="signal peptide" evidence="1">
    <location>
        <begin position="1"/>
        <end position="21"/>
    </location>
</feature>
<keyword evidence="1" id="KW-0732">Signal</keyword>
<dbReference type="AlphaFoldDB" id="A0A556QJK9"/>
<comment type="caution">
    <text evidence="2">The sequence shown here is derived from an EMBL/GenBank/DDBJ whole genome shotgun (WGS) entry which is preliminary data.</text>
</comment>
<dbReference type="InterPro" id="IPR012348">
    <property type="entry name" value="RNR-like"/>
</dbReference>
<feature type="chain" id="PRO_5022218886" description="YHS domain-containing protein" evidence="1">
    <location>
        <begin position="22"/>
        <end position="85"/>
    </location>
</feature>
<dbReference type="GO" id="GO:0016491">
    <property type="term" value="F:oxidoreductase activity"/>
    <property type="evidence" value="ECO:0007669"/>
    <property type="project" value="InterPro"/>
</dbReference>